<dbReference type="RefSeq" id="WP_165106630.1">
    <property type="nucleotide sequence ID" value="NZ_JAAKYA010000036.1"/>
</dbReference>
<evidence type="ECO:0000313" key="5">
    <source>
        <dbReference type="EMBL" id="NGO38907.1"/>
    </source>
</evidence>
<organism evidence="5 6">
    <name type="scientific">Limisphaera ngatamarikiensis</name>
    <dbReference type="NCBI Taxonomy" id="1324935"/>
    <lineage>
        <taxon>Bacteria</taxon>
        <taxon>Pseudomonadati</taxon>
        <taxon>Verrucomicrobiota</taxon>
        <taxon>Verrucomicrobiia</taxon>
        <taxon>Limisphaerales</taxon>
        <taxon>Limisphaeraceae</taxon>
        <taxon>Limisphaera</taxon>
    </lineage>
</organism>
<evidence type="ECO:0000259" key="4">
    <source>
        <dbReference type="PROSITE" id="PS50110"/>
    </source>
</evidence>
<protein>
    <submittedName>
        <fullName evidence="5">Response regulator</fullName>
    </submittedName>
</protein>
<dbReference type="SUPFAM" id="SSF52172">
    <property type="entry name" value="CheY-like"/>
    <property type="match status" value="1"/>
</dbReference>
<sequence>MRILLIEDNEANRYLATYLLEKAGHEIRHAPTGPAALSLAAVEQFDLILLDIQLPGMDGYEVARALRRLPGLRSIPIVAVTSYAMVGDREKALAAGCTGYIEKPINPDTFVREVEAYVGVPAAETPRRDRSNAP</sequence>
<evidence type="ECO:0000256" key="3">
    <source>
        <dbReference type="PROSITE-ProRule" id="PRU00169"/>
    </source>
</evidence>
<evidence type="ECO:0000313" key="6">
    <source>
        <dbReference type="Proteomes" id="UP000477311"/>
    </source>
</evidence>
<dbReference type="GO" id="GO:0000160">
    <property type="term" value="P:phosphorelay signal transduction system"/>
    <property type="evidence" value="ECO:0007669"/>
    <property type="project" value="UniProtKB-KW"/>
</dbReference>
<evidence type="ECO:0000256" key="2">
    <source>
        <dbReference type="ARBA" id="ARBA00023012"/>
    </source>
</evidence>
<dbReference type="Gene3D" id="3.40.50.2300">
    <property type="match status" value="1"/>
</dbReference>
<dbReference type="PROSITE" id="PS50110">
    <property type="entry name" value="RESPONSE_REGULATORY"/>
    <property type="match status" value="1"/>
</dbReference>
<dbReference type="PANTHER" id="PTHR45339">
    <property type="entry name" value="HYBRID SIGNAL TRANSDUCTION HISTIDINE KINASE J"/>
    <property type="match status" value="1"/>
</dbReference>
<proteinExistence type="predicted"/>
<keyword evidence="2" id="KW-0902">Two-component regulatory system</keyword>
<gene>
    <name evidence="5" type="ORF">G4L39_05790</name>
</gene>
<dbReference type="InterPro" id="IPR011006">
    <property type="entry name" value="CheY-like_superfamily"/>
</dbReference>
<feature type="domain" description="Response regulatory" evidence="4">
    <location>
        <begin position="2"/>
        <end position="118"/>
    </location>
</feature>
<dbReference type="SMART" id="SM00448">
    <property type="entry name" value="REC"/>
    <property type="match status" value="1"/>
</dbReference>
<dbReference type="InterPro" id="IPR001789">
    <property type="entry name" value="Sig_transdc_resp-reg_receiver"/>
</dbReference>
<accession>A0A6M1RN90</accession>
<reference evidence="5 6" key="1">
    <citation type="submission" date="2020-02" db="EMBL/GenBank/DDBJ databases">
        <title>Draft genome sequence of Limisphaera ngatamarikiensis NGM72.4T, a thermophilic Verrucomicrobia grouped in subdivision 3.</title>
        <authorList>
            <person name="Carere C.R."/>
            <person name="Steen J."/>
            <person name="Hugenholtz P."/>
            <person name="Stott M.B."/>
        </authorList>
    </citation>
    <scope>NUCLEOTIDE SEQUENCE [LARGE SCALE GENOMIC DNA]</scope>
    <source>
        <strain evidence="5 6">NGM72.4</strain>
    </source>
</reference>
<comment type="caution">
    <text evidence="5">The sequence shown here is derived from an EMBL/GenBank/DDBJ whole genome shotgun (WGS) entry which is preliminary data.</text>
</comment>
<keyword evidence="6" id="KW-1185">Reference proteome</keyword>
<dbReference type="EMBL" id="JAAKYA010000036">
    <property type="protein sequence ID" value="NGO38907.1"/>
    <property type="molecule type" value="Genomic_DNA"/>
</dbReference>
<dbReference type="PANTHER" id="PTHR45339:SF1">
    <property type="entry name" value="HYBRID SIGNAL TRANSDUCTION HISTIDINE KINASE J"/>
    <property type="match status" value="1"/>
</dbReference>
<evidence type="ECO:0000256" key="1">
    <source>
        <dbReference type="ARBA" id="ARBA00022553"/>
    </source>
</evidence>
<dbReference type="AlphaFoldDB" id="A0A6M1RN90"/>
<keyword evidence="1 3" id="KW-0597">Phosphoprotein</keyword>
<dbReference type="Pfam" id="PF00072">
    <property type="entry name" value="Response_reg"/>
    <property type="match status" value="1"/>
</dbReference>
<name>A0A6M1RN90_9BACT</name>
<feature type="modified residue" description="4-aspartylphosphate" evidence="3">
    <location>
        <position position="51"/>
    </location>
</feature>
<dbReference type="Proteomes" id="UP000477311">
    <property type="component" value="Unassembled WGS sequence"/>
</dbReference>